<protein>
    <submittedName>
        <fullName evidence="2">Uncharacterized protein</fullName>
    </submittedName>
</protein>
<comment type="caution">
    <text evidence="2">The sequence shown here is derived from an EMBL/GenBank/DDBJ whole genome shotgun (WGS) entry which is preliminary data.</text>
</comment>
<feature type="compositionally biased region" description="Basic and acidic residues" evidence="1">
    <location>
        <begin position="573"/>
        <end position="596"/>
    </location>
</feature>
<keyword evidence="3" id="KW-1185">Reference proteome</keyword>
<feature type="compositionally biased region" description="Polar residues" evidence="1">
    <location>
        <begin position="317"/>
        <end position="327"/>
    </location>
</feature>
<dbReference type="EMBL" id="JAAAIL010000110">
    <property type="protein sequence ID" value="KAG0279675.1"/>
    <property type="molecule type" value="Genomic_DNA"/>
</dbReference>
<dbReference type="AlphaFoldDB" id="A0AAD4H9X9"/>
<proteinExistence type="predicted"/>
<feature type="region of interest" description="Disordered" evidence="1">
    <location>
        <begin position="564"/>
        <end position="596"/>
    </location>
</feature>
<sequence length="718" mass="79339">MSTHQRLLTVHDLFLKAYSSASTQDHDLQQSSTLSFVGQVVRAIDSSRINLLETEQDQELKEYPLHPEALSAFKAHGDGSLPDLIVWLGQPHATGYVHIPEALVSRNNITVDPKPTKQDHVVVILDSDEEDEQETPSPIAEPSSWPGNIKQDDDDGTSSCVSWSDSNASPSEAEGESGASDQVEDVPPWTMVAVLLRSTSHRNGSSAAHPISQGDIVEVTKALMLQQELTLARVVTCVGIAGTLYRTSPALQDMRIRLFDEERPARKQSSPVVQLKSNKARKRSYSDAVSLDDDLDVHAVQTSESPKDKKRKRIGNQDINTSPVPLSGLWSHQATRPMEQDPLKFLVHSHGDKDVLDNPISCADAFSHIDYLSNVWCSLPIAPSSATFIPKTPSLSYISLSDGAVVSTTGGNTITRHICRINKIRRAQIRAVCAECNNDFRSYICPYGCGSRKWQVQVQLECTINDGTSVAELRLCSDQEDVMWTLLGLKESSRDRKHCDADMSTTITLAGRQKGKDTAVDDVDTECPLCASADPYRDLREKVLRIVARRGFLTFKSGPALDLATSTSAASRQSDKDEDGDKAGKHEVRTKGKSKDKVADAIVQENGYVETIDQDTTERAKTEEKLWLDICTVHPRKQQSFVLHAKKSSEAANNSTPTQAINSNRRAVLKKSWVQIQKWRTVETAIRPPLGLLAVAAEWIRPSSETRMLLNRLLRHSS</sequence>
<feature type="region of interest" description="Disordered" evidence="1">
    <location>
        <begin position="296"/>
        <end position="327"/>
    </location>
</feature>
<dbReference type="Proteomes" id="UP001194580">
    <property type="component" value="Unassembled WGS sequence"/>
</dbReference>
<evidence type="ECO:0000313" key="2">
    <source>
        <dbReference type="EMBL" id="KAG0279675.1"/>
    </source>
</evidence>
<name>A0AAD4H9X9_9FUNG</name>
<reference evidence="2" key="1">
    <citation type="journal article" date="2020" name="Fungal Divers.">
        <title>Resolving the Mortierellaceae phylogeny through synthesis of multi-gene phylogenetics and phylogenomics.</title>
        <authorList>
            <person name="Vandepol N."/>
            <person name="Liber J."/>
            <person name="Desiro A."/>
            <person name="Na H."/>
            <person name="Kennedy M."/>
            <person name="Barry K."/>
            <person name="Grigoriev I.V."/>
            <person name="Miller A.N."/>
            <person name="O'Donnell K."/>
            <person name="Stajich J.E."/>
            <person name="Bonito G."/>
        </authorList>
    </citation>
    <scope>NUCLEOTIDE SEQUENCE</scope>
    <source>
        <strain evidence="2">NRRL 28262</strain>
    </source>
</reference>
<evidence type="ECO:0000256" key="1">
    <source>
        <dbReference type="SAM" id="MobiDB-lite"/>
    </source>
</evidence>
<feature type="compositionally biased region" description="Low complexity" evidence="1">
    <location>
        <begin position="166"/>
        <end position="180"/>
    </location>
</feature>
<accession>A0AAD4H9X9</accession>
<feature type="region of interest" description="Disordered" evidence="1">
    <location>
        <begin position="127"/>
        <end position="185"/>
    </location>
</feature>
<gene>
    <name evidence="2" type="ORF">BGZ95_000553</name>
</gene>
<organism evidence="2 3">
    <name type="scientific">Linnemannia exigua</name>
    <dbReference type="NCBI Taxonomy" id="604196"/>
    <lineage>
        <taxon>Eukaryota</taxon>
        <taxon>Fungi</taxon>
        <taxon>Fungi incertae sedis</taxon>
        <taxon>Mucoromycota</taxon>
        <taxon>Mortierellomycotina</taxon>
        <taxon>Mortierellomycetes</taxon>
        <taxon>Mortierellales</taxon>
        <taxon>Mortierellaceae</taxon>
        <taxon>Linnemannia</taxon>
    </lineage>
</organism>
<evidence type="ECO:0000313" key="3">
    <source>
        <dbReference type="Proteomes" id="UP001194580"/>
    </source>
</evidence>